<comment type="similarity">
    <text evidence="3 10">Belongs to the glycosyl hydrolase 5 (cellulase A) family.</text>
</comment>
<dbReference type="InterPro" id="IPR000254">
    <property type="entry name" value="CBD"/>
</dbReference>
<evidence type="ECO:0000256" key="9">
    <source>
        <dbReference type="ARBA" id="ARBA00033295"/>
    </source>
</evidence>
<name>A0ABR4JSX8_9EURO</name>
<proteinExistence type="inferred from homology"/>
<dbReference type="Pfam" id="PF00150">
    <property type="entry name" value="Cellulase"/>
    <property type="match status" value="1"/>
</dbReference>
<keyword evidence="6 10" id="KW-0378">Hydrolase</keyword>
<keyword evidence="7 10" id="KW-0326">Glycosidase</keyword>
<dbReference type="EC" id="3.2.1.4" evidence="4"/>
<evidence type="ECO:0000256" key="7">
    <source>
        <dbReference type="ARBA" id="ARBA00023295"/>
    </source>
</evidence>
<dbReference type="PROSITE" id="PS00562">
    <property type="entry name" value="CBM1_1"/>
    <property type="match status" value="1"/>
</dbReference>
<evidence type="ECO:0000256" key="2">
    <source>
        <dbReference type="ARBA" id="ARBA00002993"/>
    </source>
</evidence>
<feature type="domain" description="CBM1" evidence="12">
    <location>
        <begin position="381"/>
        <end position="417"/>
    </location>
</feature>
<gene>
    <name evidence="13" type="ORF">BJY01DRAFT_235935</name>
</gene>
<evidence type="ECO:0000313" key="14">
    <source>
        <dbReference type="Proteomes" id="UP001610446"/>
    </source>
</evidence>
<evidence type="ECO:0000256" key="10">
    <source>
        <dbReference type="RuleBase" id="RU361153"/>
    </source>
</evidence>
<protein>
    <recommendedName>
        <fullName evidence="4">cellulase</fullName>
        <ecNumber evidence="4">3.2.1.4</ecNumber>
    </recommendedName>
    <alternativeName>
        <fullName evidence="9">Endo-beta-1,4-mannanase F</fullName>
    </alternativeName>
</protein>
<evidence type="ECO:0000259" key="12">
    <source>
        <dbReference type="PROSITE" id="PS51164"/>
    </source>
</evidence>
<dbReference type="SUPFAM" id="SSF57180">
    <property type="entry name" value="Cellulose-binding domain"/>
    <property type="match status" value="1"/>
</dbReference>
<dbReference type="InterPro" id="IPR035971">
    <property type="entry name" value="CBD_sf"/>
</dbReference>
<dbReference type="PANTHER" id="PTHR34142">
    <property type="entry name" value="ENDO-BETA-1,4-GLUCANASE A"/>
    <property type="match status" value="1"/>
</dbReference>
<evidence type="ECO:0000256" key="4">
    <source>
        <dbReference type="ARBA" id="ARBA00012601"/>
    </source>
</evidence>
<comment type="function">
    <text evidence="2">Endo-1,4-mannanase, a crucial enzyme for depolymerization of seed galactomannans and wood galactoglucomannans.</text>
</comment>
<dbReference type="InterPro" id="IPR017853">
    <property type="entry name" value="GH"/>
</dbReference>
<dbReference type="SUPFAM" id="SSF51445">
    <property type="entry name" value="(Trans)glycosidases"/>
    <property type="match status" value="1"/>
</dbReference>
<evidence type="ECO:0000256" key="6">
    <source>
        <dbReference type="ARBA" id="ARBA00022801"/>
    </source>
</evidence>
<dbReference type="Proteomes" id="UP001610446">
    <property type="component" value="Unassembled WGS sequence"/>
</dbReference>
<organism evidence="13 14">
    <name type="scientific">Aspergillus pseudoustus</name>
    <dbReference type="NCBI Taxonomy" id="1810923"/>
    <lineage>
        <taxon>Eukaryota</taxon>
        <taxon>Fungi</taxon>
        <taxon>Dikarya</taxon>
        <taxon>Ascomycota</taxon>
        <taxon>Pezizomycotina</taxon>
        <taxon>Eurotiomycetes</taxon>
        <taxon>Eurotiomycetidae</taxon>
        <taxon>Eurotiales</taxon>
        <taxon>Aspergillaceae</taxon>
        <taxon>Aspergillus</taxon>
        <taxon>Aspergillus subgen. Nidulantes</taxon>
    </lineage>
</organism>
<dbReference type="PANTHER" id="PTHR34142:SF1">
    <property type="entry name" value="GLYCOSIDE HYDROLASE FAMILY 5 DOMAIN-CONTAINING PROTEIN"/>
    <property type="match status" value="1"/>
</dbReference>
<dbReference type="PROSITE" id="PS51164">
    <property type="entry name" value="CBM1_2"/>
    <property type="match status" value="1"/>
</dbReference>
<comment type="caution">
    <text evidence="13">The sequence shown here is derived from an EMBL/GenBank/DDBJ whole genome shotgun (WGS) entry which is preliminary data.</text>
</comment>
<feature type="region of interest" description="Disordered" evidence="11">
    <location>
        <begin position="354"/>
        <end position="381"/>
    </location>
</feature>
<reference evidence="13 14" key="1">
    <citation type="submission" date="2024-07" db="EMBL/GenBank/DDBJ databases">
        <title>Section-level genome sequencing and comparative genomics of Aspergillus sections Usti and Cavernicolus.</title>
        <authorList>
            <consortium name="Lawrence Berkeley National Laboratory"/>
            <person name="Nybo J.L."/>
            <person name="Vesth T.C."/>
            <person name="Theobald S."/>
            <person name="Frisvad J.C."/>
            <person name="Larsen T.O."/>
            <person name="Kjaerboelling I."/>
            <person name="Rothschild-Mancinelli K."/>
            <person name="Lyhne E.K."/>
            <person name="Kogle M.E."/>
            <person name="Barry K."/>
            <person name="Clum A."/>
            <person name="Na H."/>
            <person name="Ledsgaard L."/>
            <person name="Lin J."/>
            <person name="Lipzen A."/>
            <person name="Kuo A."/>
            <person name="Riley R."/>
            <person name="Mondo S."/>
            <person name="Labutti K."/>
            <person name="Haridas S."/>
            <person name="Pangalinan J."/>
            <person name="Salamov A.A."/>
            <person name="Simmons B.A."/>
            <person name="Magnuson J.K."/>
            <person name="Chen J."/>
            <person name="Drula E."/>
            <person name="Henrissat B."/>
            <person name="Wiebenga A."/>
            <person name="Lubbers R.J."/>
            <person name="Gomes A.C."/>
            <person name="Makela M.R."/>
            <person name="Stajich J."/>
            <person name="Grigoriev I.V."/>
            <person name="Mortensen U.H."/>
            <person name="De Vries R.P."/>
            <person name="Baker S.E."/>
            <person name="Andersen M.R."/>
        </authorList>
    </citation>
    <scope>NUCLEOTIDE SEQUENCE [LARGE SCALE GENOMIC DNA]</scope>
    <source>
        <strain evidence="13 14">CBS 123904</strain>
    </source>
</reference>
<evidence type="ECO:0000256" key="11">
    <source>
        <dbReference type="SAM" id="MobiDB-lite"/>
    </source>
</evidence>
<comment type="catalytic activity">
    <reaction evidence="1">
        <text>Endohydrolysis of (1-&gt;4)-beta-D-glucosidic linkages in cellulose, lichenin and cereal beta-D-glucans.</text>
        <dbReference type="EC" id="3.2.1.4"/>
    </reaction>
</comment>
<keyword evidence="14" id="KW-1185">Reference proteome</keyword>
<dbReference type="Gene3D" id="3.20.20.80">
    <property type="entry name" value="Glycosidases"/>
    <property type="match status" value="1"/>
</dbReference>
<accession>A0ABR4JSX8</accession>
<dbReference type="SMART" id="SM00236">
    <property type="entry name" value="fCBD"/>
    <property type="match status" value="1"/>
</dbReference>
<dbReference type="InterPro" id="IPR001547">
    <property type="entry name" value="Glyco_hydro_5"/>
</dbReference>
<evidence type="ECO:0000256" key="3">
    <source>
        <dbReference type="ARBA" id="ARBA00005641"/>
    </source>
</evidence>
<evidence type="ECO:0000313" key="13">
    <source>
        <dbReference type="EMBL" id="KAL2842729.1"/>
    </source>
</evidence>
<evidence type="ECO:0000256" key="5">
    <source>
        <dbReference type="ARBA" id="ARBA00022729"/>
    </source>
</evidence>
<keyword evidence="5" id="KW-0732">Signal</keyword>
<dbReference type="Pfam" id="PF00734">
    <property type="entry name" value="CBM_1"/>
    <property type="match status" value="1"/>
</dbReference>
<dbReference type="EMBL" id="JBFXLU010000097">
    <property type="protein sequence ID" value="KAL2842729.1"/>
    <property type="molecule type" value="Genomic_DNA"/>
</dbReference>
<evidence type="ECO:0000256" key="1">
    <source>
        <dbReference type="ARBA" id="ARBA00000966"/>
    </source>
</evidence>
<evidence type="ECO:0000256" key="8">
    <source>
        <dbReference type="ARBA" id="ARBA00025192"/>
    </source>
</evidence>
<comment type="function">
    <text evidence="8">Has endoglucanase activity on substrates containing beta-1,4 glycosidic bonds, like in carboxymethylcellulose (CMC), hydroxyethylcellulose (HEC) and beta-glucan. Involved in the degradation of complex natural cellulosic substrates.</text>
</comment>
<sequence length="417" mass="44679">MLPRTNYLIAGLALGIPSQVAASFKWVGTSEAGAEFGSAYPGTLGTDYIWPDLDAIKTLNTAGMNIFRVPFSMERLVPSALSGPADATYLGDLKDTINGITGLGAYAVLDPHNYGRYFGNVITSTTDFAAFWTIVATEFADNDLVIFDTNNEYNNMDQTLVLNLNQASIDAIRNVATSQYIFVEGNAWSGAWDWTSYNDNLVGLEDPSDSTNSKIIYEMHQYLDSDSSGTSETCSSSTIGSQRLASATAWLRENGKVGVIGEFAGGNNDVCKSAVADMLNYMDDNDDVWLGALWWAAGPWWGSYMYSLEPTAGVAYGAYLDILSQYFVDASSSSLSSSTKTTLTNTATTVTTTTTATTTTTSQTTTRTTTTATTTTSATSGTAARWGQCGGNGWTGPTACASPYTCQVQNDWYSQCL</sequence>